<accession>A0A644ZQ12</accession>
<evidence type="ECO:0000313" key="2">
    <source>
        <dbReference type="EMBL" id="MPM42478.1"/>
    </source>
</evidence>
<sequence length="561" mass="61559">MPTGPATPRGPATSSVRVRSIDVRVDGRPQRVDVVVDLLDPLEGDLGLVLLAVEQAEVFLLAVEVQSTDRLAVVVIEQDPEVRLGVAVGDPIQWHLGGDDRPDDVVGLELLLGRLDATVGVLGLAVTVALDVGTGGVGDRDRGADGRALPLQRGLESFVHAVIDVLGGRLARDTEEEFAHLRRQRSFVDAGREQTHEVLVRFGEFARNLGLHRRDVLQFLGRDEDGLEVERGLGELLQFRQRVRVDVKKVQAQERLLVHHIGLVEVGVEVPVLAVGEDADPGIRDVEIAYELPRILERERGADLLGLDEHLDHAVTHDRVVDLLALLRADVADELRHHLRRVEHVVPEDSADERHDDRVLRRFLGLQCLPVLRDLRREIGQCILERHDASPFLSPGTLVGPVPAVLPTVRPDVHHCLCRCLPGRGRDRRSPRSPLRPVPTPRRLKGKDRSSGTRWWRHGRGHPSGTDRGDRDQTPVERGDHLPADHLEPGDPAVHPGRRGGPDGPVGGGRHRLTAVLRWPAGPRVGPRPAGHPQGARGRGHHSVGVRWGVEAQAGGRGAER</sequence>
<organism evidence="2">
    <name type="scientific">bioreactor metagenome</name>
    <dbReference type="NCBI Taxonomy" id="1076179"/>
    <lineage>
        <taxon>unclassified sequences</taxon>
        <taxon>metagenomes</taxon>
        <taxon>ecological metagenomes</taxon>
    </lineage>
</organism>
<dbReference type="AlphaFoldDB" id="A0A644ZQ12"/>
<feature type="compositionally biased region" description="Basic and acidic residues" evidence="1">
    <location>
        <begin position="465"/>
        <end position="489"/>
    </location>
</feature>
<feature type="region of interest" description="Disordered" evidence="1">
    <location>
        <begin position="426"/>
        <end position="545"/>
    </location>
</feature>
<comment type="caution">
    <text evidence="2">The sequence shown here is derived from an EMBL/GenBank/DDBJ whole genome shotgun (WGS) entry which is preliminary data.</text>
</comment>
<dbReference type="EMBL" id="VSSQ01009747">
    <property type="protein sequence ID" value="MPM42478.1"/>
    <property type="molecule type" value="Genomic_DNA"/>
</dbReference>
<feature type="compositionally biased region" description="Low complexity" evidence="1">
    <location>
        <begin position="518"/>
        <end position="533"/>
    </location>
</feature>
<name>A0A644ZQ12_9ZZZZ</name>
<proteinExistence type="predicted"/>
<gene>
    <name evidence="2" type="ORF">SDC9_89143</name>
</gene>
<evidence type="ECO:0000256" key="1">
    <source>
        <dbReference type="SAM" id="MobiDB-lite"/>
    </source>
</evidence>
<protein>
    <submittedName>
        <fullName evidence="2">Uncharacterized protein</fullName>
    </submittedName>
</protein>
<reference evidence="2" key="1">
    <citation type="submission" date="2019-08" db="EMBL/GenBank/DDBJ databases">
        <authorList>
            <person name="Kucharzyk K."/>
            <person name="Murdoch R.W."/>
            <person name="Higgins S."/>
            <person name="Loffler F."/>
        </authorList>
    </citation>
    <scope>NUCLEOTIDE SEQUENCE</scope>
</reference>